<protein>
    <submittedName>
        <fullName evidence="2">ATPase involved in plasmid partitioning</fullName>
    </submittedName>
</protein>
<sequence>MAARIITVFNQKGGVGKTRLSSEIAGTLALRGHRSLYVDLDQQSTGTRSASQASEESPFPATVTNLSDSKTPHIEIRKQLDIYDYVVIDCPPSVEAKLPSIALLISDLGIIPVGGSGGQLWASMAAKQLGMEAQVKNPTLKLRFVANMVNRTVLMRDVIAQLEADEDVALMKTRISDRNVFCEAETVGQVVMQITGRNDPARKEVDLLVDEVLTVLDGEAE</sequence>
<evidence type="ECO:0000259" key="1">
    <source>
        <dbReference type="Pfam" id="PF01656"/>
    </source>
</evidence>
<dbReference type="OrthoDB" id="69313at2"/>
<dbReference type="EMBL" id="AHJE01000067">
    <property type="protein sequence ID" value="EHP40341.1"/>
    <property type="molecule type" value="Genomic_DNA"/>
</dbReference>
<feature type="domain" description="CobQ/CobB/MinD/ParA nucleotide binding" evidence="1">
    <location>
        <begin position="6"/>
        <end position="186"/>
    </location>
</feature>
<evidence type="ECO:0000313" key="2">
    <source>
        <dbReference type="EMBL" id="EHP40341.1"/>
    </source>
</evidence>
<name>H1SAW4_9BURK</name>
<organism evidence="2 3">
    <name type="scientific">Cupriavidus basilensis OR16</name>
    <dbReference type="NCBI Taxonomy" id="1127483"/>
    <lineage>
        <taxon>Bacteria</taxon>
        <taxon>Pseudomonadati</taxon>
        <taxon>Pseudomonadota</taxon>
        <taxon>Betaproteobacteria</taxon>
        <taxon>Burkholderiales</taxon>
        <taxon>Burkholderiaceae</taxon>
        <taxon>Cupriavidus</taxon>
    </lineage>
</organism>
<dbReference type="RefSeq" id="WP_006160738.1">
    <property type="nucleotide sequence ID" value="NZ_AHJE01000067.1"/>
</dbReference>
<reference evidence="2 3" key="1">
    <citation type="journal article" date="2012" name="J. Bacteriol.">
        <title>De Novo Genome Project of Cupriavidus basilensis OR16.</title>
        <authorList>
            <person name="Cserhati M."/>
            <person name="Kriszt B."/>
            <person name="Szoboszlay S."/>
            <person name="Toth A."/>
            <person name="Szabo I."/>
            <person name="Tancsics A."/>
            <person name="Nagy I."/>
            <person name="Horvath B."/>
            <person name="Nagy I."/>
            <person name="Kukolya J."/>
        </authorList>
    </citation>
    <scope>NUCLEOTIDE SEQUENCE [LARGE SCALE GENOMIC DNA]</scope>
    <source>
        <strain evidence="2 3">OR16</strain>
    </source>
</reference>
<dbReference type="PATRIC" id="fig|1127483.3.peg.5271"/>
<evidence type="ECO:0000313" key="3">
    <source>
        <dbReference type="Proteomes" id="UP000005808"/>
    </source>
</evidence>
<comment type="caution">
    <text evidence="2">The sequence shown here is derived from an EMBL/GenBank/DDBJ whole genome shotgun (WGS) entry which is preliminary data.</text>
</comment>
<dbReference type="Pfam" id="PF01656">
    <property type="entry name" value="CbiA"/>
    <property type="match status" value="1"/>
</dbReference>
<dbReference type="PANTHER" id="PTHR13696:SF52">
    <property type="entry name" value="PARA FAMILY PROTEIN CT_582"/>
    <property type="match status" value="1"/>
</dbReference>
<gene>
    <name evidence="2" type="ORF">OR16_26388</name>
</gene>
<dbReference type="Gene3D" id="3.40.50.300">
    <property type="entry name" value="P-loop containing nucleotide triphosphate hydrolases"/>
    <property type="match status" value="1"/>
</dbReference>
<dbReference type="AlphaFoldDB" id="H1SAW4"/>
<dbReference type="Proteomes" id="UP000005808">
    <property type="component" value="Unassembled WGS sequence"/>
</dbReference>
<dbReference type="PANTHER" id="PTHR13696">
    <property type="entry name" value="P-LOOP CONTAINING NUCLEOSIDE TRIPHOSPHATE HYDROLASE"/>
    <property type="match status" value="1"/>
</dbReference>
<dbReference type="InterPro" id="IPR002586">
    <property type="entry name" value="CobQ/CobB/MinD/ParA_Nub-bd_dom"/>
</dbReference>
<dbReference type="PIRSF" id="PIRSF009320">
    <property type="entry name" value="Nuc_binding_HP_1000"/>
    <property type="match status" value="1"/>
</dbReference>
<dbReference type="InterPro" id="IPR050678">
    <property type="entry name" value="DNA_Partitioning_ATPase"/>
</dbReference>
<dbReference type="CDD" id="cd02042">
    <property type="entry name" value="ParAB_family"/>
    <property type="match status" value="1"/>
</dbReference>
<accession>H1SAW4</accession>
<proteinExistence type="predicted"/>
<dbReference type="SUPFAM" id="SSF52540">
    <property type="entry name" value="P-loop containing nucleoside triphosphate hydrolases"/>
    <property type="match status" value="1"/>
</dbReference>
<dbReference type="InterPro" id="IPR027417">
    <property type="entry name" value="P-loop_NTPase"/>
</dbReference>